<name>A0ABP8VD25_9HYPH</name>
<evidence type="ECO:0000313" key="2">
    <source>
        <dbReference type="Proteomes" id="UP001501699"/>
    </source>
</evidence>
<reference evidence="2" key="1">
    <citation type="journal article" date="2019" name="Int. J. Syst. Evol. Microbiol.">
        <title>The Global Catalogue of Microorganisms (GCM) 10K type strain sequencing project: providing services to taxonomists for standard genome sequencing and annotation.</title>
        <authorList>
            <consortium name="The Broad Institute Genomics Platform"/>
            <consortium name="The Broad Institute Genome Sequencing Center for Infectious Disease"/>
            <person name="Wu L."/>
            <person name="Ma J."/>
        </authorList>
    </citation>
    <scope>NUCLEOTIDE SEQUENCE [LARGE SCALE GENOMIC DNA]</scope>
    <source>
        <strain evidence="2">JCM 17714</strain>
    </source>
</reference>
<comment type="caution">
    <text evidence="1">The sequence shown here is derived from an EMBL/GenBank/DDBJ whole genome shotgun (WGS) entry which is preliminary data.</text>
</comment>
<accession>A0ABP8VD25</accession>
<protein>
    <submittedName>
        <fullName evidence="1">Uncharacterized protein</fullName>
    </submittedName>
</protein>
<organism evidence="1 2">
    <name type="scientific">Bartonella pachyuromydis</name>
    <dbReference type="NCBI Taxonomy" id="931097"/>
    <lineage>
        <taxon>Bacteria</taxon>
        <taxon>Pseudomonadati</taxon>
        <taxon>Pseudomonadota</taxon>
        <taxon>Alphaproteobacteria</taxon>
        <taxon>Hyphomicrobiales</taxon>
        <taxon>Bartonellaceae</taxon>
        <taxon>Bartonella</taxon>
    </lineage>
</organism>
<dbReference type="Proteomes" id="UP001501699">
    <property type="component" value="Unassembled WGS sequence"/>
</dbReference>
<keyword evidence="2" id="KW-1185">Reference proteome</keyword>
<proteinExistence type="predicted"/>
<sequence length="58" mass="6732">MIFDFNSSYFKDSRNLFVDAIITLLNCIKNDFIFWLCVSFKAHIGVFDESEFSALNAL</sequence>
<evidence type="ECO:0000313" key="1">
    <source>
        <dbReference type="EMBL" id="GAA4659554.1"/>
    </source>
</evidence>
<gene>
    <name evidence="1" type="ORF">GCM10023262_04090</name>
</gene>
<dbReference type="EMBL" id="BAABJA010000002">
    <property type="protein sequence ID" value="GAA4659554.1"/>
    <property type="molecule type" value="Genomic_DNA"/>
</dbReference>